<feature type="domain" description="Rhodanese" evidence="2">
    <location>
        <begin position="16"/>
        <end position="103"/>
    </location>
</feature>
<sequence length="174" mass="18455">MKYKNISPMELQQWLANGEAELIDVREPAEFADQRLHGATILPLGSIAVEHLPKTDKAIVIYCQKGARGNTACSKVTAAGAVNIYNLDGGIAAWQAAGLPVEQGQMSGMPLDRQVQITIGTLVLGGSLASLFLAPAFTWIPVVFGASLLLSGVTGSSPLTVLIAKMPWNQKDQN</sequence>
<keyword evidence="1" id="KW-1133">Transmembrane helix</keyword>
<keyword evidence="1" id="KW-0812">Transmembrane</keyword>
<comment type="caution">
    <text evidence="3">The sequence shown here is derived from an EMBL/GenBank/DDBJ whole genome shotgun (WGS) entry which is preliminary data.</text>
</comment>
<evidence type="ECO:0000313" key="4">
    <source>
        <dbReference type="Proteomes" id="UP001234343"/>
    </source>
</evidence>
<dbReference type="InterPro" id="IPR036873">
    <property type="entry name" value="Rhodanese-like_dom_sf"/>
</dbReference>
<accession>A0ABT7STP7</accession>
<dbReference type="PANTHER" id="PTHR43031:SF18">
    <property type="entry name" value="RHODANESE-RELATED SULFURTRANSFERASES"/>
    <property type="match status" value="1"/>
</dbReference>
<evidence type="ECO:0000313" key="3">
    <source>
        <dbReference type="EMBL" id="MDM7859571.1"/>
    </source>
</evidence>
<keyword evidence="1" id="KW-0472">Membrane</keyword>
<dbReference type="Proteomes" id="UP001234343">
    <property type="component" value="Unassembled WGS sequence"/>
</dbReference>
<reference evidence="3 4" key="1">
    <citation type="submission" date="2023-06" db="EMBL/GenBank/DDBJ databases">
        <title>Alteromonas sp. ASW11-36 isolated from intertidal sand.</title>
        <authorList>
            <person name="Li Y."/>
        </authorList>
    </citation>
    <scope>NUCLEOTIDE SEQUENCE [LARGE SCALE GENOMIC DNA]</scope>
    <source>
        <strain evidence="3 4">ASW11-36</strain>
    </source>
</reference>
<name>A0ABT7STP7_9ALTE</name>
<dbReference type="EMBL" id="JAUCBP010000002">
    <property type="protein sequence ID" value="MDM7859571.1"/>
    <property type="molecule type" value="Genomic_DNA"/>
</dbReference>
<proteinExistence type="predicted"/>
<dbReference type="SMART" id="SM00450">
    <property type="entry name" value="RHOD"/>
    <property type="match status" value="1"/>
</dbReference>
<evidence type="ECO:0000256" key="1">
    <source>
        <dbReference type="SAM" id="Phobius"/>
    </source>
</evidence>
<protein>
    <submittedName>
        <fullName evidence="3">Rhodanese-like domain-containing protein</fullName>
    </submittedName>
</protein>
<dbReference type="CDD" id="cd00158">
    <property type="entry name" value="RHOD"/>
    <property type="match status" value="1"/>
</dbReference>
<dbReference type="PANTHER" id="PTHR43031">
    <property type="entry name" value="FAD-DEPENDENT OXIDOREDUCTASE"/>
    <property type="match status" value="1"/>
</dbReference>
<dbReference type="InterPro" id="IPR001763">
    <property type="entry name" value="Rhodanese-like_dom"/>
</dbReference>
<feature type="transmembrane region" description="Helical" evidence="1">
    <location>
        <begin position="139"/>
        <end position="164"/>
    </location>
</feature>
<dbReference type="InterPro" id="IPR050229">
    <property type="entry name" value="GlpE_sulfurtransferase"/>
</dbReference>
<organism evidence="3 4">
    <name type="scientific">Alteromonas arenosi</name>
    <dbReference type="NCBI Taxonomy" id="3055817"/>
    <lineage>
        <taxon>Bacteria</taxon>
        <taxon>Pseudomonadati</taxon>
        <taxon>Pseudomonadota</taxon>
        <taxon>Gammaproteobacteria</taxon>
        <taxon>Alteromonadales</taxon>
        <taxon>Alteromonadaceae</taxon>
        <taxon>Alteromonas/Salinimonas group</taxon>
        <taxon>Alteromonas</taxon>
    </lineage>
</organism>
<keyword evidence="4" id="KW-1185">Reference proteome</keyword>
<dbReference type="InterPro" id="IPR021309">
    <property type="entry name" value="YgaP-like_TM"/>
</dbReference>
<dbReference type="RefSeq" id="WP_289363619.1">
    <property type="nucleotide sequence ID" value="NZ_JAUCBP010000002.1"/>
</dbReference>
<gene>
    <name evidence="3" type="ORF">QTP81_02990</name>
</gene>
<dbReference type="SUPFAM" id="SSF52821">
    <property type="entry name" value="Rhodanese/Cell cycle control phosphatase"/>
    <property type="match status" value="1"/>
</dbReference>
<dbReference type="Gene3D" id="6.10.140.1340">
    <property type="match status" value="1"/>
</dbReference>
<dbReference type="Gene3D" id="3.40.250.10">
    <property type="entry name" value="Rhodanese-like domain"/>
    <property type="match status" value="1"/>
</dbReference>
<evidence type="ECO:0000259" key="2">
    <source>
        <dbReference type="PROSITE" id="PS50206"/>
    </source>
</evidence>
<dbReference type="PROSITE" id="PS50206">
    <property type="entry name" value="RHODANESE_3"/>
    <property type="match status" value="1"/>
</dbReference>
<dbReference type="Pfam" id="PF00581">
    <property type="entry name" value="Rhodanese"/>
    <property type="match status" value="1"/>
</dbReference>
<dbReference type="Pfam" id="PF11127">
    <property type="entry name" value="YgaP-like_TM"/>
    <property type="match status" value="1"/>
</dbReference>
<feature type="transmembrane region" description="Helical" evidence="1">
    <location>
        <begin position="115"/>
        <end position="133"/>
    </location>
</feature>